<keyword evidence="8 11" id="KW-1133">Transmembrane helix</keyword>
<feature type="transmembrane region" description="Helical" evidence="11">
    <location>
        <begin position="986"/>
        <end position="1006"/>
    </location>
</feature>
<dbReference type="InterPro" id="IPR011527">
    <property type="entry name" value="ABC1_TM_dom"/>
</dbReference>
<dbReference type="Proteomes" id="UP000785200">
    <property type="component" value="Unassembled WGS sequence"/>
</dbReference>
<evidence type="ECO:0000256" key="4">
    <source>
        <dbReference type="ARBA" id="ARBA00022692"/>
    </source>
</evidence>
<evidence type="ECO:0000256" key="6">
    <source>
        <dbReference type="ARBA" id="ARBA00022741"/>
    </source>
</evidence>
<accession>A0A9P6VMH4</accession>
<evidence type="ECO:0000256" key="7">
    <source>
        <dbReference type="ARBA" id="ARBA00022840"/>
    </source>
</evidence>
<dbReference type="PROSITE" id="PS50893">
    <property type="entry name" value="ABC_TRANSPORTER_2"/>
    <property type="match status" value="2"/>
</dbReference>
<reference evidence="14" key="1">
    <citation type="submission" date="2019-07" db="EMBL/GenBank/DDBJ databases">
        <title>Hyphodiscus hymeniophilus genome sequencing and assembly.</title>
        <authorList>
            <person name="Kramer G."/>
            <person name="Nodwell J."/>
        </authorList>
    </citation>
    <scope>NUCLEOTIDE SEQUENCE</scope>
    <source>
        <strain evidence="14">ATCC 34498</strain>
    </source>
</reference>
<comment type="subcellular location">
    <subcellularLocation>
        <location evidence="1">Membrane</location>
        <topology evidence="1">Multi-pass membrane protein</topology>
    </subcellularLocation>
</comment>
<evidence type="ECO:0000256" key="10">
    <source>
        <dbReference type="SAM" id="MobiDB-lite"/>
    </source>
</evidence>
<dbReference type="Gene3D" id="3.40.50.300">
    <property type="entry name" value="P-loop containing nucleotide triphosphate hydrolases"/>
    <property type="match status" value="2"/>
</dbReference>
<keyword evidence="6" id="KW-0547">Nucleotide-binding</keyword>
<evidence type="ECO:0000256" key="9">
    <source>
        <dbReference type="ARBA" id="ARBA00023136"/>
    </source>
</evidence>
<protein>
    <submittedName>
        <fullName evidence="14">Abc transporter BEA3</fullName>
    </submittedName>
</protein>
<dbReference type="PANTHER" id="PTHR43394">
    <property type="entry name" value="ATP-DEPENDENT PERMEASE MDL1, MITOCHONDRIAL"/>
    <property type="match status" value="1"/>
</dbReference>
<dbReference type="GO" id="GO:0005524">
    <property type="term" value="F:ATP binding"/>
    <property type="evidence" value="ECO:0007669"/>
    <property type="project" value="UniProtKB-KW"/>
</dbReference>
<dbReference type="PROSITE" id="PS00211">
    <property type="entry name" value="ABC_TRANSPORTER_1"/>
    <property type="match status" value="2"/>
</dbReference>
<dbReference type="Pfam" id="PF00664">
    <property type="entry name" value="ABC_membrane"/>
    <property type="match status" value="2"/>
</dbReference>
<feature type="transmembrane region" description="Helical" evidence="11">
    <location>
        <begin position="755"/>
        <end position="780"/>
    </location>
</feature>
<evidence type="ECO:0000256" key="11">
    <source>
        <dbReference type="SAM" id="Phobius"/>
    </source>
</evidence>
<dbReference type="Pfam" id="PF00005">
    <property type="entry name" value="ABC_tran"/>
    <property type="match status" value="3"/>
</dbReference>
<dbReference type="InterPro" id="IPR003593">
    <property type="entry name" value="AAA+_ATPase"/>
</dbReference>
<dbReference type="GO" id="GO:0015421">
    <property type="term" value="F:ABC-type oligopeptide transporter activity"/>
    <property type="evidence" value="ECO:0007669"/>
    <property type="project" value="TreeGrafter"/>
</dbReference>
<dbReference type="PANTHER" id="PTHR43394:SF11">
    <property type="entry name" value="ATP-BINDING CASSETTE TRANSPORTER"/>
    <property type="match status" value="1"/>
</dbReference>
<evidence type="ECO:0000256" key="3">
    <source>
        <dbReference type="ARBA" id="ARBA00022448"/>
    </source>
</evidence>
<dbReference type="GO" id="GO:0005743">
    <property type="term" value="C:mitochondrial inner membrane"/>
    <property type="evidence" value="ECO:0007669"/>
    <property type="project" value="TreeGrafter"/>
</dbReference>
<dbReference type="InterPro" id="IPR039421">
    <property type="entry name" value="Type_1_exporter"/>
</dbReference>
<dbReference type="SUPFAM" id="SSF52540">
    <property type="entry name" value="P-loop containing nucleoside triphosphate hydrolases"/>
    <property type="match status" value="3"/>
</dbReference>
<dbReference type="InterPro" id="IPR017871">
    <property type="entry name" value="ABC_transporter-like_CS"/>
</dbReference>
<organism evidence="14 15">
    <name type="scientific">Hyphodiscus hymeniophilus</name>
    <dbReference type="NCBI Taxonomy" id="353542"/>
    <lineage>
        <taxon>Eukaryota</taxon>
        <taxon>Fungi</taxon>
        <taxon>Dikarya</taxon>
        <taxon>Ascomycota</taxon>
        <taxon>Pezizomycotina</taxon>
        <taxon>Leotiomycetes</taxon>
        <taxon>Helotiales</taxon>
        <taxon>Hyphodiscaceae</taxon>
        <taxon>Hyphodiscus</taxon>
    </lineage>
</organism>
<evidence type="ECO:0000259" key="13">
    <source>
        <dbReference type="PROSITE" id="PS50929"/>
    </source>
</evidence>
<dbReference type="CDD" id="cd18578">
    <property type="entry name" value="ABC_6TM_Pgp_ABCB1_D2_like"/>
    <property type="match status" value="1"/>
</dbReference>
<feature type="transmembrane region" description="Helical" evidence="11">
    <location>
        <begin position="76"/>
        <end position="99"/>
    </location>
</feature>
<evidence type="ECO:0000256" key="1">
    <source>
        <dbReference type="ARBA" id="ARBA00004141"/>
    </source>
</evidence>
<gene>
    <name evidence="14" type="ORF">D0Z07_2530</name>
</gene>
<dbReference type="OrthoDB" id="6500128at2759"/>
<keyword evidence="7" id="KW-0067">ATP-binding</keyword>
<keyword evidence="5" id="KW-0677">Repeat</keyword>
<dbReference type="InterPro" id="IPR027417">
    <property type="entry name" value="P-loop_NTPase"/>
</dbReference>
<evidence type="ECO:0000259" key="12">
    <source>
        <dbReference type="PROSITE" id="PS50893"/>
    </source>
</evidence>
<sequence>MDGEKDATVDLSTSAQAMKTEEAGVDIEAFPITGDSPSKAEDPDEQQTDYSSKAENKTTFSDYLRIFTYSTLNDRILLSIAFFGEIATGTTLPLMNIVFGHLVGNFSDYFSPHSTTTKAQFEHSLSQQTLYIVYLFIARWILSYISMLIFRMAGIRMSAKLRFAYLKALFSLPVQVLDTLPSGMASNTITTSANVIQVGVSDKLGTFIQFSSLLVAAIIVAFLESWALTLVTSSVIVFIGVVYGSILPVMIKMNKQVEHADGQASSIAGEVLGSVRMIVACGAESRIARKYAGWIEESRRRGLRISPLMGAQYAPLFFSIYATMALCFWFGFKLYLEGHIDSVGTIVIVLTSVMMIAFSIGQTAAPVIAASKAAGAAADFFAIIDAPKPSIHGLKEPEVSALDELQLKSIDFAYPSRPHVKVLDDLSLNFEPGKITAIVGASGSGKSTIVGLIERWYDLSDNKRVVIPESRMIDKDKKKGSESDDQPDSMEEKDVITKPRIALKGSIFVGDKNLSAVDLKWWRAQIGLVQQEPFIFNSTISQNIEYGLIGSQWETESPEIKRGLVEEACKEAFADEFITRLPLGYMTVVGDAGIKLSGGQRQRLAIARSIVKRPKILILDEATSSIDVRGERLVQAALDKVSEGRTTITIAHRLSTIKKADKIVVMQKGRVIEEGNHKSLLLNPDGAYWALVNAQQLSMDESFPEQADKIQGLDAMDRIYSARSGKVDEEERETYKRKSFFTSFGALLYEQRGQWLWYAVLISACMGAGAAFPVQAYLFAQLVTVVELVGTELANASSHWALMFFVLALCIGFAYYWLGWSSNTVSTNVACNYRQQYFESILAKPIEFFDAEDNSSGTLTARVANDPTQLQQLLGINMAMVLQAIFSLIGCVIIAFYFGWKLTLVAVFVALPIVMGGAFFRFRFEIQFEKLNQEVFAESSKFAAEAIGAFRTVTSLTLEDMITNRYEVLLQDHVQKAFKKARFSSMVFALSDSVNLLCMALTFYYGGTLLASGEYGPVQFFVVYIAVVNGAESAGSFLSFGPNFAQASQAANRILSFRIPQKQGTKATSELQDTEGGVKIELRDLWFKYPTRDIPIFTGLNLSIEKGQFAALVGPSGCGKTSIVSLLERFYSPQQGQILCNGVNIENIDTKEYRKAISLVAQEPTLYKGTIKENILLGVTETTTQEALYQACREAEIHDFIMSLPDGYSSEVGSKGINLSGGQKQRISIARALIRDPKILLLDEATSSLDSESEKLVQKAFEKAGKNGRTMVVVAHRLATVQNADIIFVIGDGKVLEKGDHNALLRQKGVYYQMCQSQALDR</sequence>
<dbReference type="SMART" id="SM00382">
    <property type="entry name" value="AAA"/>
    <property type="match status" value="2"/>
</dbReference>
<dbReference type="CDD" id="cd18577">
    <property type="entry name" value="ABC_6TM_Pgp_ABCB1_D1_like"/>
    <property type="match status" value="1"/>
</dbReference>
<proteinExistence type="inferred from homology"/>
<evidence type="ECO:0000313" key="15">
    <source>
        <dbReference type="Proteomes" id="UP000785200"/>
    </source>
</evidence>
<dbReference type="FunFam" id="1.20.1560.10:FF:000057">
    <property type="entry name" value="ABC multidrug transporter SitT"/>
    <property type="match status" value="1"/>
</dbReference>
<feature type="domain" description="ABC transporter" evidence="12">
    <location>
        <begin position="1080"/>
        <end position="1317"/>
    </location>
</feature>
<feature type="transmembrane region" description="Helical" evidence="11">
    <location>
        <begin position="204"/>
        <end position="223"/>
    </location>
</feature>
<keyword evidence="4 11" id="KW-0812">Transmembrane</keyword>
<dbReference type="Gene3D" id="1.20.1560.10">
    <property type="entry name" value="ABC transporter type 1, transmembrane domain"/>
    <property type="match status" value="1"/>
</dbReference>
<evidence type="ECO:0000313" key="14">
    <source>
        <dbReference type="EMBL" id="KAG0651011.1"/>
    </source>
</evidence>
<dbReference type="InterPro" id="IPR003439">
    <property type="entry name" value="ABC_transporter-like_ATP-bd"/>
</dbReference>
<feature type="transmembrane region" description="Helical" evidence="11">
    <location>
        <begin position="229"/>
        <end position="251"/>
    </location>
</feature>
<dbReference type="GO" id="GO:0090374">
    <property type="term" value="P:oligopeptide export from mitochondrion"/>
    <property type="evidence" value="ECO:0007669"/>
    <property type="project" value="TreeGrafter"/>
</dbReference>
<feature type="transmembrane region" description="Helical" evidence="11">
    <location>
        <begin position="131"/>
        <end position="150"/>
    </location>
</feature>
<feature type="compositionally biased region" description="Basic and acidic residues" evidence="10">
    <location>
        <begin position="471"/>
        <end position="482"/>
    </location>
</feature>
<feature type="region of interest" description="Disordered" evidence="10">
    <location>
        <begin position="1"/>
        <end position="53"/>
    </location>
</feature>
<evidence type="ECO:0000256" key="5">
    <source>
        <dbReference type="ARBA" id="ARBA00022737"/>
    </source>
</evidence>
<dbReference type="SUPFAM" id="SSF90123">
    <property type="entry name" value="ABC transporter transmembrane region"/>
    <property type="match status" value="2"/>
</dbReference>
<dbReference type="EMBL" id="VNKQ01000005">
    <property type="protein sequence ID" value="KAG0651011.1"/>
    <property type="molecule type" value="Genomic_DNA"/>
</dbReference>
<feature type="domain" description="ABC transmembrane type-1" evidence="13">
    <location>
        <begin position="759"/>
        <end position="1046"/>
    </location>
</feature>
<feature type="domain" description="ABC transmembrane type-1" evidence="13">
    <location>
        <begin position="80"/>
        <end position="362"/>
    </location>
</feature>
<feature type="domain" description="ABC transporter" evidence="12">
    <location>
        <begin position="405"/>
        <end position="693"/>
    </location>
</feature>
<dbReference type="PROSITE" id="PS50929">
    <property type="entry name" value="ABC_TM1F"/>
    <property type="match status" value="2"/>
</dbReference>
<evidence type="ECO:0000256" key="2">
    <source>
        <dbReference type="ARBA" id="ARBA00007577"/>
    </source>
</evidence>
<comment type="caution">
    <text evidence="14">The sequence shown here is derived from an EMBL/GenBank/DDBJ whole genome shotgun (WGS) entry which is preliminary data.</text>
</comment>
<feature type="transmembrane region" description="Helical" evidence="11">
    <location>
        <begin position="1018"/>
        <end position="1040"/>
    </location>
</feature>
<keyword evidence="9 11" id="KW-0472">Membrane</keyword>
<feature type="transmembrane region" description="Helical" evidence="11">
    <location>
        <begin position="904"/>
        <end position="922"/>
    </location>
</feature>
<keyword evidence="3" id="KW-0813">Transport</keyword>
<feature type="transmembrane region" description="Helical" evidence="11">
    <location>
        <begin position="343"/>
        <end position="361"/>
    </location>
</feature>
<dbReference type="GO" id="GO:0016887">
    <property type="term" value="F:ATP hydrolysis activity"/>
    <property type="evidence" value="ECO:0007669"/>
    <property type="project" value="InterPro"/>
</dbReference>
<dbReference type="CDD" id="cd03249">
    <property type="entry name" value="ABC_MTABC3_MDL1_MDL2"/>
    <property type="match status" value="1"/>
</dbReference>
<comment type="similarity">
    <text evidence="2">Belongs to the ABC transporter superfamily. ABCB family. Multidrug resistance exporter (TC 3.A.1.201) subfamily.</text>
</comment>
<feature type="region of interest" description="Disordered" evidence="10">
    <location>
        <begin position="471"/>
        <end position="493"/>
    </location>
</feature>
<feature type="transmembrane region" description="Helical" evidence="11">
    <location>
        <begin position="800"/>
        <end position="818"/>
    </location>
</feature>
<evidence type="ECO:0000256" key="8">
    <source>
        <dbReference type="ARBA" id="ARBA00022989"/>
    </source>
</evidence>
<dbReference type="InterPro" id="IPR036640">
    <property type="entry name" value="ABC1_TM_sf"/>
</dbReference>
<dbReference type="FunFam" id="3.40.50.300:FF:000913">
    <property type="entry name" value="ABC multidrug transporter SitT"/>
    <property type="match status" value="1"/>
</dbReference>
<feature type="transmembrane region" description="Helical" evidence="11">
    <location>
        <begin position="879"/>
        <end position="898"/>
    </location>
</feature>
<keyword evidence="15" id="KW-1185">Reference proteome</keyword>
<name>A0A9P6VMH4_9HELO</name>
<feature type="transmembrane region" description="Helical" evidence="11">
    <location>
        <begin position="308"/>
        <end position="331"/>
    </location>
</feature>